<keyword evidence="1" id="KW-0472">Membrane</keyword>
<reference evidence="3" key="1">
    <citation type="submission" date="2016-10" db="EMBL/GenBank/DDBJ databases">
        <authorList>
            <person name="Varghese N."/>
            <person name="Submissions S."/>
        </authorList>
    </citation>
    <scope>NUCLEOTIDE SEQUENCE [LARGE SCALE GENOMIC DNA]</scope>
    <source>
        <strain evidence="3">UNC178MFTsu3.1</strain>
    </source>
</reference>
<keyword evidence="3" id="KW-1185">Reference proteome</keyword>
<protein>
    <submittedName>
        <fullName evidence="2">Type IV pilus assembly protein PilE</fullName>
    </submittedName>
</protein>
<feature type="transmembrane region" description="Helical" evidence="1">
    <location>
        <begin position="20"/>
        <end position="41"/>
    </location>
</feature>
<evidence type="ECO:0000313" key="2">
    <source>
        <dbReference type="EMBL" id="SFE32792.1"/>
    </source>
</evidence>
<dbReference type="GO" id="GO:0043683">
    <property type="term" value="P:type IV pilus assembly"/>
    <property type="evidence" value="ECO:0007669"/>
    <property type="project" value="InterPro"/>
</dbReference>
<dbReference type="Gene3D" id="3.30.700.10">
    <property type="entry name" value="Glycoprotein, Type 4 Pilin"/>
    <property type="match status" value="1"/>
</dbReference>
<evidence type="ECO:0000313" key="3">
    <source>
        <dbReference type="Proteomes" id="UP000199477"/>
    </source>
</evidence>
<dbReference type="Proteomes" id="UP000199477">
    <property type="component" value="Unassembled WGS sequence"/>
</dbReference>
<dbReference type="Pfam" id="PF07963">
    <property type="entry name" value="N_methyl"/>
    <property type="match status" value="1"/>
</dbReference>
<dbReference type="SUPFAM" id="SSF54523">
    <property type="entry name" value="Pili subunits"/>
    <property type="match status" value="1"/>
</dbReference>
<name>A0A1I1ZMD9_9GAMM</name>
<dbReference type="STRING" id="500610.SAMN02799615_00760"/>
<dbReference type="InterPro" id="IPR045584">
    <property type="entry name" value="Pilin-like"/>
</dbReference>
<dbReference type="AlphaFoldDB" id="A0A1I1ZMD9"/>
<dbReference type="EMBL" id="FONH01000002">
    <property type="protein sequence ID" value="SFE32792.1"/>
    <property type="molecule type" value="Genomic_DNA"/>
</dbReference>
<accession>A0A1I1ZMD9</accession>
<dbReference type="InterPro" id="IPR012902">
    <property type="entry name" value="N_methyl_site"/>
</dbReference>
<evidence type="ECO:0000256" key="1">
    <source>
        <dbReference type="SAM" id="Phobius"/>
    </source>
</evidence>
<organism evidence="2 3">
    <name type="scientific">Dyella marensis</name>
    <dbReference type="NCBI Taxonomy" id="500610"/>
    <lineage>
        <taxon>Bacteria</taxon>
        <taxon>Pseudomonadati</taxon>
        <taxon>Pseudomonadota</taxon>
        <taxon>Gammaproteobacteria</taxon>
        <taxon>Lysobacterales</taxon>
        <taxon>Rhodanobacteraceae</taxon>
        <taxon>Dyella</taxon>
    </lineage>
</organism>
<keyword evidence="1" id="KW-1133">Transmembrane helix</keyword>
<dbReference type="Pfam" id="PF16732">
    <property type="entry name" value="ComP_DUS"/>
    <property type="match status" value="1"/>
</dbReference>
<sequence>MSCNLKAAPVRVRGFSLIELMVVLAIVAVLSAIAISSYLSYITRSKVRTAQGDLVALSLNLENALQRQLAYPVMNTTSTADTETGLKGWHPAQGKDFTYTVKSTAAGYLLTANGTSGRLAQCQLTLDDAGQRKVPGDCGSITTW</sequence>
<keyword evidence="1" id="KW-0812">Transmembrane</keyword>
<dbReference type="PROSITE" id="PS00409">
    <property type="entry name" value="PROKAR_NTER_METHYL"/>
    <property type="match status" value="1"/>
</dbReference>
<gene>
    <name evidence="2" type="ORF">SAMN02799615_00760</name>
</gene>
<dbReference type="InterPro" id="IPR031982">
    <property type="entry name" value="PilE-like"/>
</dbReference>
<proteinExistence type="predicted"/>
<dbReference type="NCBIfam" id="TIGR02532">
    <property type="entry name" value="IV_pilin_GFxxxE"/>
    <property type="match status" value="1"/>
</dbReference>